<feature type="region of interest" description="Disordered" evidence="1">
    <location>
        <begin position="1"/>
        <end position="32"/>
    </location>
</feature>
<evidence type="ECO:0000313" key="3">
    <source>
        <dbReference type="Proteomes" id="UP000015104"/>
    </source>
</evidence>
<sequence>MEAVNPTSNNSPVGSESENGFESEDTNSEDRQTARVELGGVTAKNLQKLFNEILEYVPGENKKQVINAIVRCCQQNFTQFQGFNATPDFHDCSDDMSDSKLKSTKVNKRGKVLTDDRIIALFRKSCMQSNEEIPDTLSFEISSLDDGIEKLKMMAAKISMNDNKKLNLVYHTGYILQQLKEKCNNKKSKLKQILQEKDINLKISQAYLYMYLHRNVKNYPKFLESNLPLREFKKYFHRMLKIFKKNEIEERYWKSIACNSEN</sequence>
<organism evidence="2 3">
    <name type="scientific">Tetranychus urticae</name>
    <name type="common">Two-spotted spider mite</name>
    <dbReference type="NCBI Taxonomy" id="32264"/>
    <lineage>
        <taxon>Eukaryota</taxon>
        <taxon>Metazoa</taxon>
        <taxon>Ecdysozoa</taxon>
        <taxon>Arthropoda</taxon>
        <taxon>Chelicerata</taxon>
        <taxon>Arachnida</taxon>
        <taxon>Acari</taxon>
        <taxon>Acariformes</taxon>
        <taxon>Trombidiformes</taxon>
        <taxon>Prostigmata</taxon>
        <taxon>Eleutherengona</taxon>
        <taxon>Raphignathae</taxon>
        <taxon>Tetranychoidea</taxon>
        <taxon>Tetranychidae</taxon>
        <taxon>Tetranychus</taxon>
    </lineage>
</organism>
<feature type="compositionally biased region" description="Polar residues" evidence="1">
    <location>
        <begin position="1"/>
        <end position="18"/>
    </location>
</feature>
<accession>T1L5E0</accession>
<dbReference type="EMBL" id="CAEY01001255">
    <property type="status" value="NOT_ANNOTATED_CDS"/>
    <property type="molecule type" value="Genomic_DNA"/>
</dbReference>
<evidence type="ECO:0000313" key="2">
    <source>
        <dbReference type="EnsemblMetazoa" id="tetur45g00140.1"/>
    </source>
</evidence>
<dbReference type="AlphaFoldDB" id="T1L5E0"/>
<dbReference type="HOGENOM" id="CLU_1062941_0_0_1"/>
<protein>
    <submittedName>
        <fullName evidence="2">Uncharacterized protein</fullName>
    </submittedName>
</protein>
<dbReference type="Proteomes" id="UP000015104">
    <property type="component" value="Unassembled WGS sequence"/>
</dbReference>
<proteinExistence type="predicted"/>
<evidence type="ECO:0000256" key="1">
    <source>
        <dbReference type="SAM" id="MobiDB-lite"/>
    </source>
</evidence>
<reference evidence="3" key="1">
    <citation type="submission" date="2011-08" db="EMBL/GenBank/DDBJ databases">
        <authorList>
            <person name="Rombauts S."/>
        </authorList>
    </citation>
    <scope>NUCLEOTIDE SEQUENCE</scope>
    <source>
        <strain evidence="3">London</strain>
    </source>
</reference>
<dbReference type="EnsemblMetazoa" id="tetur45g00140.1">
    <property type="protein sequence ID" value="tetur45g00140.1"/>
    <property type="gene ID" value="tetur45g00140"/>
</dbReference>
<keyword evidence="3" id="KW-1185">Reference proteome</keyword>
<name>T1L5E0_TETUR</name>
<reference evidence="2" key="2">
    <citation type="submission" date="2015-06" db="UniProtKB">
        <authorList>
            <consortium name="EnsemblMetazoa"/>
        </authorList>
    </citation>
    <scope>IDENTIFICATION</scope>
</reference>